<feature type="signal peptide" evidence="1">
    <location>
        <begin position="1"/>
        <end position="35"/>
    </location>
</feature>
<proteinExistence type="predicted"/>
<dbReference type="InterPro" id="IPR028082">
    <property type="entry name" value="Peripla_BP_I"/>
</dbReference>
<dbReference type="Gene3D" id="3.40.50.2300">
    <property type="match status" value="1"/>
</dbReference>
<gene>
    <name evidence="2" type="ORF">R5R35_008097</name>
</gene>
<evidence type="ECO:0000313" key="3">
    <source>
        <dbReference type="Proteomes" id="UP001378592"/>
    </source>
</evidence>
<evidence type="ECO:0000256" key="1">
    <source>
        <dbReference type="SAM" id="SignalP"/>
    </source>
</evidence>
<dbReference type="EMBL" id="JAZDUA010000276">
    <property type="protein sequence ID" value="KAK7862409.1"/>
    <property type="molecule type" value="Genomic_DNA"/>
</dbReference>
<dbReference type="Proteomes" id="UP001378592">
    <property type="component" value="Unassembled WGS sequence"/>
</dbReference>
<keyword evidence="3" id="KW-1185">Reference proteome</keyword>
<comment type="caution">
    <text evidence="2">The sequence shown here is derived from an EMBL/GenBank/DDBJ whole genome shotgun (WGS) entry which is preliminary data.</text>
</comment>
<protein>
    <recommendedName>
        <fullName evidence="4">Receptor ligand binding region domain-containing protein</fullName>
    </recommendedName>
</protein>
<sequence>MVAPAPPPPPSWSRSSPALLLAAAWLVGAWHAAAAGRVVRLAVIAPDDPRHEQSLRRVLPAVDLAVRDVMSSGILPGWDMKVQWRDSNCSSTHGPLAAFDFYNTSSAGSVRAPAWRGRARPPSRFHRRPRAPSVAWGILWGSELQESFRMFMHG</sequence>
<dbReference type="SUPFAM" id="SSF53822">
    <property type="entry name" value="Periplasmic binding protein-like I"/>
    <property type="match status" value="1"/>
</dbReference>
<accession>A0AAN9Z479</accession>
<reference evidence="2 3" key="1">
    <citation type="submission" date="2024-03" db="EMBL/GenBank/DDBJ databases">
        <title>The genome assembly and annotation of the cricket Gryllus longicercus Weissman &amp; Gray.</title>
        <authorList>
            <person name="Szrajer S."/>
            <person name="Gray D."/>
            <person name="Ylla G."/>
        </authorList>
    </citation>
    <scope>NUCLEOTIDE SEQUENCE [LARGE SCALE GENOMIC DNA]</scope>
    <source>
        <strain evidence="2">DAG 2021-001</strain>
        <tissue evidence="2">Whole body minus gut</tissue>
    </source>
</reference>
<evidence type="ECO:0008006" key="4">
    <source>
        <dbReference type="Google" id="ProtNLM"/>
    </source>
</evidence>
<name>A0AAN9Z479_9ORTH</name>
<feature type="chain" id="PRO_5043025786" description="Receptor ligand binding region domain-containing protein" evidence="1">
    <location>
        <begin position="36"/>
        <end position="154"/>
    </location>
</feature>
<dbReference type="AlphaFoldDB" id="A0AAN9Z479"/>
<evidence type="ECO:0000313" key="2">
    <source>
        <dbReference type="EMBL" id="KAK7862409.1"/>
    </source>
</evidence>
<keyword evidence="1" id="KW-0732">Signal</keyword>
<organism evidence="2 3">
    <name type="scientific">Gryllus longicercus</name>
    <dbReference type="NCBI Taxonomy" id="2509291"/>
    <lineage>
        <taxon>Eukaryota</taxon>
        <taxon>Metazoa</taxon>
        <taxon>Ecdysozoa</taxon>
        <taxon>Arthropoda</taxon>
        <taxon>Hexapoda</taxon>
        <taxon>Insecta</taxon>
        <taxon>Pterygota</taxon>
        <taxon>Neoptera</taxon>
        <taxon>Polyneoptera</taxon>
        <taxon>Orthoptera</taxon>
        <taxon>Ensifera</taxon>
        <taxon>Gryllidea</taxon>
        <taxon>Grylloidea</taxon>
        <taxon>Gryllidae</taxon>
        <taxon>Gryllinae</taxon>
        <taxon>Gryllus</taxon>
    </lineage>
</organism>